<organism evidence="1 2">
    <name type="scientific">Aromia moschata</name>
    <dbReference type="NCBI Taxonomy" id="1265417"/>
    <lineage>
        <taxon>Eukaryota</taxon>
        <taxon>Metazoa</taxon>
        <taxon>Ecdysozoa</taxon>
        <taxon>Arthropoda</taxon>
        <taxon>Hexapoda</taxon>
        <taxon>Insecta</taxon>
        <taxon>Pterygota</taxon>
        <taxon>Neoptera</taxon>
        <taxon>Endopterygota</taxon>
        <taxon>Coleoptera</taxon>
        <taxon>Polyphaga</taxon>
        <taxon>Cucujiformia</taxon>
        <taxon>Chrysomeloidea</taxon>
        <taxon>Cerambycidae</taxon>
        <taxon>Cerambycinae</taxon>
        <taxon>Callichromatini</taxon>
        <taxon>Aromia</taxon>
    </lineage>
</organism>
<proteinExistence type="predicted"/>
<keyword evidence="2" id="KW-1185">Reference proteome</keyword>
<accession>A0AAV8Y4I7</accession>
<dbReference type="Proteomes" id="UP001162162">
    <property type="component" value="Unassembled WGS sequence"/>
</dbReference>
<sequence length="110" mass="12468">MPNTVDTITRAKAAFYQKARLPRVTGSLDCTHIKIVRKEPVKDSKKRNILKKLQYLQIHEVMNGLHSEHAGTIKKCFEIEKATFSINVQTISSANLQILDIVARWPGSTH</sequence>
<dbReference type="EMBL" id="JAPWTK010000213">
    <property type="protein sequence ID" value="KAJ8945547.1"/>
    <property type="molecule type" value="Genomic_DNA"/>
</dbReference>
<evidence type="ECO:0000313" key="2">
    <source>
        <dbReference type="Proteomes" id="UP001162162"/>
    </source>
</evidence>
<dbReference type="AlphaFoldDB" id="A0AAV8Y4I7"/>
<gene>
    <name evidence="1" type="ORF">NQ318_020393</name>
</gene>
<evidence type="ECO:0000313" key="1">
    <source>
        <dbReference type="EMBL" id="KAJ8945547.1"/>
    </source>
</evidence>
<reference evidence="1" key="1">
    <citation type="journal article" date="2023" name="Insect Mol. Biol.">
        <title>Genome sequencing provides insights into the evolution of gene families encoding plant cell wall-degrading enzymes in longhorned beetles.</title>
        <authorList>
            <person name="Shin N.R."/>
            <person name="Okamura Y."/>
            <person name="Kirsch R."/>
            <person name="Pauchet Y."/>
        </authorList>
    </citation>
    <scope>NUCLEOTIDE SEQUENCE</scope>
    <source>
        <strain evidence="1">AMC_N1</strain>
    </source>
</reference>
<evidence type="ECO:0008006" key="3">
    <source>
        <dbReference type="Google" id="ProtNLM"/>
    </source>
</evidence>
<name>A0AAV8Y4I7_9CUCU</name>
<protein>
    <recommendedName>
        <fullName evidence="3">Transposase</fullName>
    </recommendedName>
</protein>
<comment type="caution">
    <text evidence="1">The sequence shown here is derived from an EMBL/GenBank/DDBJ whole genome shotgun (WGS) entry which is preliminary data.</text>
</comment>